<accession>A0AAN8BHQ9</accession>
<sequence length="86" mass="9832">MGPPDVLESLGRSEGAPQYSQRVNASSSHLLAACCHRNTDPTDHFQHVEPLLDWTLQVFQAVTPFKDWTCIRYWPSAYFTCFITML</sequence>
<evidence type="ECO:0000313" key="2">
    <source>
        <dbReference type="EMBL" id="KAK5884759.1"/>
    </source>
</evidence>
<dbReference type="AlphaFoldDB" id="A0AAN8BHQ9"/>
<dbReference type="Proteomes" id="UP001335648">
    <property type="component" value="Unassembled WGS sequence"/>
</dbReference>
<comment type="caution">
    <text evidence="2">The sequence shown here is derived from an EMBL/GenBank/DDBJ whole genome shotgun (WGS) entry which is preliminary data.</text>
</comment>
<name>A0AAN8BHQ9_9TELE</name>
<protein>
    <submittedName>
        <fullName evidence="2">Uncharacterized protein</fullName>
    </submittedName>
</protein>
<gene>
    <name evidence="2" type="ORF">CesoFtcFv8_018549</name>
</gene>
<evidence type="ECO:0000313" key="3">
    <source>
        <dbReference type="Proteomes" id="UP001335648"/>
    </source>
</evidence>
<evidence type="ECO:0000256" key="1">
    <source>
        <dbReference type="SAM" id="MobiDB-lite"/>
    </source>
</evidence>
<feature type="region of interest" description="Disordered" evidence="1">
    <location>
        <begin position="1"/>
        <end position="20"/>
    </location>
</feature>
<keyword evidence="3" id="KW-1185">Reference proteome</keyword>
<proteinExistence type="predicted"/>
<organism evidence="2 3">
    <name type="scientific">Champsocephalus esox</name>
    <name type="common">pike icefish</name>
    <dbReference type="NCBI Taxonomy" id="159716"/>
    <lineage>
        <taxon>Eukaryota</taxon>
        <taxon>Metazoa</taxon>
        <taxon>Chordata</taxon>
        <taxon>Craniata</taxon>
        <taxon>Vertebrata</taxon>
        <taxon>Euteleostomi</taxon>
        <taxon>Actinopterygii</taxon>
        <taxon>Neopterygii</taxon>
        <taxon>Teleostei</taxon>
        <taxon>Neoteleostei</taxon>
        <taxon>Acanthomorphata</taxon>
        <taxon>Eupercaria</taxon>
        <taxon>Perciformes</taxon>
        <taxon>Notothenioidei</taxon>
        <taxon>Channichthyidae</taxon>
        <taxon>Champsocephalus</taxon>
    </lineage>
</organism>
<reference evidence="2 3" key="1">
    <citation type="journal article" date="2023" name="Mol. Biol. Evol.">
        <title>Genomics of Secondarily Temperate Adaptation in the Only Non-Antarctic Icefish.</title>
        <authorList>
            <person name="Rivera-Colon A.G."/>
            <person name="Rayamajhi N."/>
            <person name="Minhas B.F."/>
            <person name="Madrigal G."/>
            <person name="Bilyk K.T."/>
            <person name="Yoon V."/>
            <person name="Hune M."/>
            <person name="Gregory S."/>
            <person name="Cheng C.H.C."/>
            <person name="Catchen J.M."/>
        </authorList>
    </citation>
    <scope>NUCLEOTIDE SEQUENCE [LARGE SCALE GENOMIC DNA]</scope>
    <source>
        <strain evidence="2">JC2023a</strain>
    </source>
</reference>
<dbReference type="EMBL" id="JAULUE010002060">
    <property type="protein sequence ID" value="KAK5884759.1"/>
    <property type="molecule type" value="Genomic_DNA"/>
</dbReference>